<evidence type="ECO:0000256" key="1">
    <source>
        <dbReference type="ARBA" id="ARBA00023013"/>
    </source>
</evidence>
<dbReference type="Proteomes" id="UP000091857">
    <property type="component" value="Chromosome 10"/>
</dbReference>
<proteinExistence type="predicted"/>
<protein>
    <recommendedName>
        <fullName evidence="5">Cyclin-dependent protein kinase inhibitor SMR1</fullName>
    </recommendedName>
</protein>
<reference evidence="4" key="1">
    <citation type="journal article" date="2016" name="Nat. Biotechnol.">
        <title>Sequencing wild and cultivated cassava and related species reveals extensive interspecific hybridization and genetic diversity.</title>
        <authorList>
            <person name="Bredeson J.V."/>
            <person name="Lyons J.B."/>
            <person name="Prochnik S.E."/>
            <person name="Wu G.A."/>
            <person name="Ha C.M."/>
            <person name="Edsinger-Gonzales E."/>
            <person name="Grimwood J."/>
            <person name="Schmutz J."/>
            <person name="Rabbi I.Y."/>
            <person name="Egesi C."/>
            <person name="Nauluvula P."/>
            <person name="Lebot V."/>
            <person name="Ndunguru J."/>
            <person name="Mkamilo G."/>
            <person name="Bart R.S."/>
            <person name="Setter T.L."/>
            <person name="Gleadow R.M."/>
            <person name="Kulakow P."/>
            <person name="Ferguson M.E."/>
            <person name="Rounsley S."/>
            <person name="Rokhsar D.S."/>
        </authorList>
    </citation>
    <scope>NUCLEOTIDE SEQUENCE [LARGE SCALE GENOMIC DNA]</scope>
    <source>
        <strain evidence="4">cv. AM560-2</strain>
    </source>
</reference>
<name>A0A2C9V518_MANES</name>
<evidence type="ECO:0008006" key="5">
    <source>
        <dbReference type="Google" id="ProtNLM"/>
    </source>
</evidence>
<dbReference type="EMBL" id="CM004396">
    <property type="protein sequence ID" value="OAY38921.1"/>
    <property type="molecule type" value="Genomic_DNA"/>
</dbReference>
<sequence>MSTDLELGQDLLSIEVPPIKIQTPGSCSNSKDINVDVIQQENGDECCRTPTSEEHKIPDILCCPPAPRKPRRRMILCKRKLLEFDEFFEIVNRQEVESLFRSSSEVIAAAKKRSCLRK</sequence>
<organism evidence="3 4">
    <name type="scientific">Manihot esculenta</name>
    <name type="common">Cassava</name>
    <name type="synonym">Jatropha manihot</name>
    <dbReference type="NCBI Taxonomy" id="3983"/>
    <lineage>
        <taxon>Eukaryota</taxon>
        <taxon>Viridiplantae</taxon>
        <taxon>Streptophyta</taxon>
        <taxon>Embryophyta</taxon>
        <taxon>Tracheophyta</taxon>
        <taxon>Spermatophyta</taxon>
        <taxon>Magnoliopsida</taxon>
        <taxon>eudicotyledons</taxon>
        <taxon>Gunneridae</taxon>
        <taxon>Pentapetalae</taxon>
        <taxon>rosids</taxon>
        <taxon>fabids</taxon>
        <taxon>Malpighiales</taxon>
        <taxon>Euphorbiaceae</taxon>
        <taxon>Crotonoideae</taxon>
        <taxon>Manihoteae</taxon>
        <taxon>Manihot</taxon>
    </lineage>
</organism>
<gene>
    <name evidence="3" type="ORF">MANES_10G053200v8</name>
</gene>
<dbReference type="Gramene" id="Manes.10G053200.1.v8.1">
    <property type="protein sequence ID" value="Manes.10G053200.1.v8.1.CDS.1"/>
    <property type="gene ID" value="Manes.10G053200.v8.1"/>
</dbReference>
<dbReference type="OMA" id="KECCVTP"/>
<dbReference type="GO" id="GO:0032875">
    <property type="term" value="P:regulation of DNA endoreduplication"/>
    <property type="evidence" value="ECO:0007669"/>
    <property type="project" value="InterPro"/>
</dbReference>
<dbReference type="PANTHER" id="PTHR33142">
    <property type="entry name" value="CYCLIN-DEPENDENT PROTEIN KINASE INHIBITOR SMR13"/>
    <property type="match status" value="1"/>
</dbReference>
<evidence type="ECO:0000313" key="3">
    <source>
        <dbReference type="EMBL" id="OAY38921.1"/>
    </source>
</evidence>
<evidence type="ECO:0000256" key="2">
    <source>
        <dbReference type="ARBA" id="ARBA00023306"/>
    </source>
</evidence>
<accession>A0A2C9V518</accession>
<dbReference type="InterPro" id="IPR040389">
    <property type="entry name" value="SMR"/>
</dbReference>
<comment type="caution">
    <text evidence="3">The sequence shown here is derived from an EMBL/GenBank/DDBJ whole genome shotgun (WGS) entry which is preliminary data.</text>
</comment>
<evidence type="ECO:0000313" key="4">
    <source>
        <dbReference type="Proteomes" id="UP000091857"/>
    </source>
</evidence>
<keyword evidence="4" id="KW-1185">Reference proteome</keyword>
<dbReference type="GO" id="GO:0004860">
    <property type="term" value="F:protein kinase inhibitor activity"/>
    <property type="evidence" value="ECO:0007669"/>
    <property type="project" value="UniProtKB-KW"/>
</dbReference>
<dbReference type="AlphaFoldDB" id="A0A2C9V518"/>
<dbReference type="PANTHER" id="PTHR33142:SF13">
    <property type="entry name" value="CYCLIN-DEPENDENT PROTEIN KINASE INHIBITOR SMR1"/>
    <property type="match status" value="1"/>
</dbReference>
<keyword evidence="1" id="KW-0649">Protein kinase inhibitor</keyword>
<keyword evidence="2" id="KW-0131">Cell cycle</keyword>